<dbReference type="Pfam" id="PF00288">
    <property type="entry name" value="GHMP_kinases_N"/>
    <property type="match status" value="1"/>
</dbReference>
<reference evidence="11 12" key="1">
    <citation type="submission" date="2018-07" db="EMBL/GenBank/DDBJ databases">
        <title>Genomic Encyclopedia of Type Strains, Phase IV (KMG-IV): sequencing the most valuable type-strain genomes for metagenomic binning, comparative biology and taxonomic classification.</title>
        <authorList>
            <person name="Goeker M."/>
        </authorList>
    </citation>
    <scope>NUCLEOTIDE SEQUENCE [LARGE SCALE GENOMIC DNA]</scope>
    <source>
        <strain evidence="11 12">DSM 21410</strain>
    </source>
</reference>
<evidence type="ECO:0000259" key="10">
    <source>
        <dbReference type="Pfam" id="PF00288"/>
    </source>
</evidence>
<comment type="caution">
    <text evidence="11">The sequence shown here is derived from an EMBL/GenBank/DDBJ whole genome shotgun (WGS) entry which is preliminary data.</text>
</comment>
<evidence type="ECO:0000313" key="12">
    <source>
        <dbReference type="Proteomes" id="UP000253517"/>
    </source>
</evidence>
<dbReference type="InterPro" id="IPR006204">
    <property type="entry name" value="GHMP_kinase_N_dom"/>
</dbReference>
<evidence type="ECO:0000256" key="3">
    <source>
        <dbReference type="ARBA" id="ARBA00022679"/>
    </source>
</evidence>
<keyword evidence="8" id="KW-0443">Lipid metabolism</keyword>
<evidence type="ECO:0000256" key="1">
    <source>
        <dbReference type="ARBA" id="ARBA00022490"/>
    </source>
</evidence>
<dbReference type="PRINTS" id="PR00959">
    <property type="entry name" value="MEVGALKINASE"/>
</dbReference>
<protein>
    <submittedName>
        <fullName evidence="11">Mevalonate kinase</fullName>
    </submittedName>
</protein>
<evidence type="ECO:0000256" key="2">
    <source>
        <dbReference type="ARBA" id="ARBA00022516"/>
    </source>
</evidence>
<organism evidence="11 12">
    <name type="scientific">Schleiferia thermophila</name>
    <dbReference type="NCBI Taxonomy" id="884107"/>
    <lineage>
        <taxon>Bacteria</taxon>
        <taxon>Pseudomonadati</taxon>
        <taxon>Bacteroidota</taxon>
        <taxon>Flavobacteriia</taxon>
        <taxon>Flavobacteriales</taxon>
        <taxon>Schleiferiaceae</taxon>
        <taxon>Schleiferia</taxon>
    </lineage>
</organism>
<keyword evidence="4" id="KW-0547">Nucleotide-binding</keyword>
<keyword evidence="7" id="KW-0460">Magnesium</keyword>
<dbReference type="PANTHER" id="PTHR43290">
    <property type="entry name" value="MEVALONATE KINASE"/>
    <property type="match status" value="1"/>
</dbReference>
<evidence type="ECO:0000256" key="8">
    <source>
        <dbReference type="ARBA" id="ARBA00023098"/>
    </source>
</evidence>
<dbReference type="GO" id="GO:0005524">
    <property type="term" value="F:ATP binding"/>
    <property type="evidence" value="ECO:0007669"/>
    <property type="project" value="UniProtKB-KW"/>
</dbReference>
<dbReference type="GO" id="GO:0019287">
    <property type="term" value="P:isopentenyl diphosphate biosynthetic process, mevalonate pathway"/>
    <property type="evidence" value="ECO:0007669"/>
    <property type="project" value="TreeGrafter"/>
</dbReference>
<dbReference type="Gene3D" id="3.30.230.10">
    <property type="match status" value="1"/>
</dbReference>
<evidence type="ECO:0000256" key="6">
    <source>
        <dbReference type="ARBA" id="ARBA00022840"/>
    </source>
</evidence>
<proteinExistence type="predicted"/>
<dbReference type="RefSeq" id="WP_037360708.1">
    <property type="nucleotide sequence ID" value="NZ_BHZF01000001.1"/>
</dbReference>
<evidence type="ECO:0000256" key="5">
    <source>
        <dbReference type="ARBA" id="ARBA00022777"/>
    </source>
</evidence>
<keyword evidence="2" id="KW-0444">Lipid biosynthesis</keyword>
<keyword evidence="12" id="KW-1185">Reference proteome</keyword>
<keyword evidence="1" id="KW-0963">Cytoplasm</keyword>
<gene>
    <name evidence="11" type="ORF">DES35_10182</name>
</gene>
<dbReference type="InterPro" id="IPR036554">
    <property type="entry name" value="GHMP_kinase_C_sf"/>
</dbReference>
<dbReference type="AlphaFoldDB" id="A0A369A639"/>
<evidence type="ECO:0000256" key="4">
    <source>
        <dbReference type="ARBA" id="ARBA00022741"/>
    </source>
</evidence>
<evidence type="ECO:0000256" key="7">
    <source>
        <dbReference type="ARBA" id="ARBA00022842"/>
    </source>
</evidence>
<feature type="domain" description="GHMP kinase N-terminal" evidence="10">
    <location>
        <begin position="89"/>
        <end position="159"/>
    </location>
</feature>
<dbReference type="InterPro" id="IPR014721">
    <property type="entry name" value="Ribsml_uS5_D2-typ_fold_subgr"/>
</dbReference>
<dbReference type="InterPro" id="IPR020568">
    <property type="entry name" value="Ribosomal_Su5_D2-typ_SF"/>
</dbReference>
<dbReference type="InterPro" id="IPR006205">
    <property type="entry name" value="Mev_gal_kin"/>
</dbReference>
<keyword evidence="6" id="KW-0067">ATP-binding</keyword>
<evidence type="ECO:0000256" key="9">
    <source>
        <dbReference type="ARBA" id="ARBA00029438"/>
    </source>
</evidence>
<accession>A0A369A639</accession>
<dbReference type="EMBL" id="QPJS01000001">
    <property type="protein sequence ID" value="RCX04812.1"/>
    <property type="molecule type" value="Genomic_DNA"/>
</dbReference>
<dbReference type="Proteomes" id="UP000253517">
    <property type="component" value="Unassembled WGS sequence"/>
</dbReference>
<sequence>MSSSPLYYAKILLFGEYGIINDSSALSIPYGNFFGSFKFFPSDSATEEQLTSNQHLRQFTDYLKKMPVTEEFFTTFDFERLDADIARGLYFDSSIPQGFGVGSSGALVAAVYDNYSTNKIDPDTTLNINNLPKLRHQLAVMESYFHGKSSGMDPLICYLKIPVILQSGHSLNPITLPESKAGSSAIFLINSGMPGKTHSMVTLFMEKMKNEGFRKLLKNQFVKYNDACIEAFLNGEISGLFKNLKKLSRWVFTHFNPMIPEHLHSLWLQGLETNQFYLKLCGSGGGGFILGFSPDFDKAHHLLKPYNPEVIYRF</sequence>
<name>A0A369A639_9FLAO</name>
<keyword evidence="3" id="KW-0808">Transferase</keyword>
<evidence type="ECO:0000313" key="11">
    <source>
        <dbReference type="EMBL" id="RCX04812.1"/>
    </source>
</evidence>
<dbReference type="SUPFAM" id="SSF54211">
    <property type="entry name" value="Ribosomal protein S5 domain 2-like"/>
    <property type="match status" value="1"/>
</dbReference>
<dbReference type="GO" id="GO:0005829">
    <property type="term" value="C:cytosol"/>
    <property type="evidence" value="ECO:0007669"/>
    <property type="project" value="TreeGrafter"/>
</dbReference>
<dbReference type="GO" id="GO:0004496">
    <property type="term" value="F:mevalonate kinase activity"/>
    <property type="evidence" value="ECO:0007669"/>
    <property type="project" value="InterPro"/>
</dbReference>
<comment type="pathway">
    <text evidence="9">Isoprenoid biosynthesis; isopentenyl diphosphate biosynthesis via mevalonate pathway; isopentenyl diphosphate from (R)-mevalonate: step 1/3.</text>
</comment>
<keyword evidence="5 11" id="KW-0418">Kinase</keyword>
<dbReference type="PANTHER" id="PTHR43290:SF2">
    <property type="entry name" value="MEVALONATE KINASE"/>
    <property type="match status" value="1"/>
</dbReference>
<dbReference type="SUPFAM" id="SSF55060">
    <property type="entry name" value="GHMP Kinase, C-terminal domain"/>
    <property type="match status" value="1"/>
</dbReference>